<evidence type="ECO:0000313" key="3">
    <source>
        <dbReference type="EMBL" id="CAI9967029.1"/>
    </source>
</evidence>
<dbReference type="EMBL" id="CATOUU010001010">
    <property type="protein sequence ID" value="CAI9967029.1"/>
    <property type="molecule type" value="Genomic_DNA"/>
</dbReference>
<evidence type="ECO:0000256" key="1">
    <source>
        <dbReference type="ARBA" id="ARBA00022614"/>
    </source>
</evidence>
<dbReference type="PANTHER" id="PTHR46652">
    <property type="entry name" value="LEUCINE-RICH REPEAT AND IQ DOMAIN-CONTAINING PROTEIN 1-RELATED"/>
    <property type="match status" value="1"/>
</dbReference>
<evidence type="ECO:0000313" key="4">
    <source>
        <dbReference type="EMBL" id="CAL6025163.1"/>
    </source>
</evidence>
<evidence type="ECO:0000313" key="5">
    <source>
        <dbReference type="Proteomes" id="UP001642409"/>
    </source>
</evidence>
<comment type="caution">
    <text evidence="3">The sequence shown here is derived from an EMBL/GenBank/DDBJ whole genome shotgun (WGS) entry which is preliminary data.</text>
</comment>
<accession>A0AA86UT64</accession>
<dbReference type="InterPro" id="IPR032675">
    <property type="entry name" value="LRR_dom_sf"/>
</dbReference>
<reference evidence="4 5" key="2">
    <citation type="submission" date="2024-07" db="EMBL/GenBank/DDBJ databases">
        <authorList>
            <person name="Akdeniz Z."/>
        </authorList>
    </citation>
    <scope>NUCLEOTIDE SEQUENCE [LARGE SCALE GENOMIC DNA]</scope>
</reference>
<keyword evidence="2" id="KW-0677">Repeat</keyword>
<organism evidence="3">
    <name type="scientific">Hexamita inflata</name>
    <dbReference type="NCBI Taxonomy" id="28002"/>
    <lineage>
        <taxon>Eukaryota</taxon>
        <taxon>Metamonada</taxon>
        <taxon>Diplomonadida</taxon>
        <taxon>Hexamitidae</taxon>
        <taxon>Hexamitinae</taxon>
        <taxon>Hexamita</taxon>
    </lineage>
</organism>
<dbReference type="Proteomes" id="UP001642409">
    <property type="component" value="Unassembled WGS sequence"/>
</dbReference>
<dbReference type="AlphaFoldDB" id="A0AA86UT64"/>
<sequence>MKSNLPSYEQKNTGDTLDNLSEYDKSKIEKYQSEIEDGILTIQQDPELKSLDFIRLLQLNELVLIQCRNIIPKLESSNIKKIKIGGCFIQGVKDFQLENLEVLWVNNNFEQLESQMLVQEILQFKKLKELELFNWIIDISPLSQMIRLTKLSLIECELSSTEVLRPLVHLEELCLDGNKVEITTLQYLTKITYLQLVSCNLVNLDALRPLKKLEKLDIVDNQIVYLQPLMELKQLSRLYTRFNKIKDIESIQLHPNFDNFNLDENQELPTNDELEVANILRDINSPITSLKQIYEKSSRIINQNILFRQKINQQLQHSYKSHEQFVVRVALLFQKINAFDGQ</sequence>
<reference evidence="3" key="1">
    <citation type="submission" date="2023-06" db="EMBL/GenBank/DDBJ databases">
        <authorList>
            <person name="Kurt Z."/>
        </authorList>
    </citation>
    <scope>NUCLEOTIDE SEQUENCE</scope>
</reference>
<dbReference type="PROSITE" id="PS51450">
    <property type="entry name" value="LRR"/>
    <property type="match status" value="1"/>
</dbReference>
<evidence type="ECO:0000256" key="2">
    <source>
        <dbReference type="ARBA" id="ARBA00022737"/>
    </source>
</evidence>
<dbReference type="InterPro" id="IPR050836">
    <property type="entry name" value="SDS22/Internalin_LRR"/>
</dbReference>
<dbReference type="InterPro" id="IPR001611">
    <property type="entry name" value="Leu-rich_rpt"/>
</dbReference>
<keyword evidence="1" id="KW-0433">Leucine-rich repeat</keyword>
<dbReference type="SUPFAM" id="SSF52058">
    <property type="entry name" value="L domain-like"/>
    <property type="match status" value="1"/>
</dbReference>
<dbReference type="Gene3D" id="3.80.10.10">
    <property type="entry name" value="Ribonuclease Inhibitor"/>
    <property type="match status" value="1"/>
</dbReference>
<dbReference type="PANTHER" id="PTHR46652:SF3">
    <property type="entry name" value="LEUCINE-RICH REPEAT-CONTAINING PROTEIN 9"/>
    <property type="match status" value="1"/>
</dbReference>
<gene>
    <name evidence="4" type="ORF">HINF_LOCUS30001</name>
    <name evidence="3" type="ORF">HINF_LOCUS54674</name>
</gene>
<proteinExistence type="predicted"/>
<dbReference type="SMART" id="SM00365">
    <property type="entry name" value="LRR_SD22"/>
    <property type="match status" value="3"/>
</dbReference>
<name>A0AA86UT64_9EUKA</name>
<dbReference type="EMBL" id="CAXDID020000097">
    <property type="protein sequence ID" value="CAL6025163.1"/>
    <property type="molecule type" value="Genomic_DNA"/>
</dbReference>
<keyword evidence="5" id="KW-1185">Reference proteome</keyword>
<protein>
    <submittedName>
        <fullName evidence="3">Leucine-rich repeat domain-containing protein</fullName>
    </submittedName>
    <submittedName>
        <fullName evidence="4">Leucine-rich_repeat domain-containing protein</fullName>
    </submittedName>
</protein>